<sequence length="313" mass="35969">MSNLLTARELKEQGSLVDLLSRLGYQPVPKRGRERMYYSMLRDNGTQPSFCVNDDLGVWFDHGAGKGGNIIDFGLAYWKNLGFNEVVKKIQDVCSVAPAAPRVLRPRKPVKVYHVVEKVKPLGAHPAITEYLKSRGVFDVAKFYLSEVYYYVEDDNDTRKHYFAAGWLNENNSWEVRNRYFKGCMGHKGITFIPGHPKQAAIFEGFIDFLSWRFENPDAEHSIIVLNTLTLLHQAINKAKAFSCLDIYFDRDKAGVLATRDFIKALPYATDRSKVYQGFNDYNDKIKAQLKPFVVAREEKNNFFSKVQVPFER</sequence>
<dbReference type="Gene3D" id="3.90.580.10">
    <property type="entry name" value="Zinc finger, CHC2-type domain"/>
    <property type="match status" value="1"/>
</dbReference>
<organism evidence="1 2">
    <name type="scientific">Mucilaginibacter dorajii</name>
    <dbReference type="NCBI Taxonomy" id="692994"/>
    <lineage>
        <taxon>Bacteria</taxon>
        <taxon>Pseudomonadati</taxon>
        <taxon>Bacteroidota</taxon>
        <taxon>Sphingobacteriia</taxon>
        <taxon>Sphingobacteriales</taxon>
        <taxon>Sphingobacteriaceae</taxon>
        <taxon>Mucilaginibacter</taxon>
    </lineage>
</organism>
<dbReference type="Proteomes" id="UP001500742">
    <property type="component" value="Unassembled WGS sequence"/>
</dbReference>
<accession>A0ABP7QXZ7</accession>
<name>A0ABP7QXZ7_9SPHI</name>
<evidence type="ECO:0000313" key="1">
    <source>
        <dbReference type="EMBL" id="GAA3989587.1"/>
    </source>
</evidence>
<gene>
    <name evidence="1" type="ORF">GCM10022210_48600</name>
</gene>
<dbReference type="EMBL" id="BAAAZC010000031">
    <property type="protein sequence ID" value="GAA3989587.1"/>
    <property type="molecule type" value="Genomic_DNA"/>
</dbReference>
<dbReference type="RefSeq" id="WP_259086961.1">
    <property type="nucleotide sequence ID" value="NZ_BAAAZC010000031.1"/>
</dbReference>
<dbReference type="SUPFAM" id="SSF57783">
    <property type="entry name" value="Zinc beta-ribbon"/>
    <property type="match status" value="1"/>
</dbReference>
<comment type="caution">
    <text evidence="1">The sequence shown here is derived from an EMBL/GenBank/DDBJ whole genome shotgun (WGS) entry which is preliminary data.</text>
</comment>
<dbReference type="InterPro" id="IPR036977">
    <property type="entry name" value="DNA_primase_Znf_CHC2"/>
</dbReference>
<dbReference type="Gene3D" id="3.40.1360.10">
    <property type="match status" value="1"/>
</dbReference>
<keyword evidence="2" id="KW-1185">Reference proteome</keyword>
<evidence type="ECO:0000313" key="2">
    <source>
        <dbReference type="Proteomes" id="UP001500742"/>
    </source>
</evidence>
<reference evidence="2" key="1">
    <citation type="journal article" date="2019" name="Int. J. Syst. Evol. Microbiol.">
        <title>The Global Catalogue of Microorganisms (GCM) 10K type strain sequencing project: providing services to taxonomists for standard genome sequencing and annotation.</title>
        <authorList>
            <consortium name="The Broad Institute Genomics Platform"/>
            <consortium name="The Broad Institute Genome Sequencing Center for Infectious Disease"/>
            <person name="Wu L."/>
            <person name="Ma J."/>
        </authorList>
    </citation>
    <scope>NUCLEOTIDE SEQUENCE [LARGE SCALE GENOMIC DNA]</scope>
    <source>
        <strain evidence="2">JCM 16601</strain>
    </source>
</reference>
<proteinExistence type="predicted"/>
<protein>
    <submittedName>
        <fullName evidence="1">Toprim domain-containing protein</fullName>
    </submittedName>
</protein>
<dbReference type="Pfam" id="PF13155">
    <property type="entry name" value="Toprim_2"/>
    <property type="match status" value="1"/>
</dbReference>